<evidence type="ECO:0000259" key="4">
    <source>
        <dbReference type="Pfam" id="PF21601"/>
    </source>
</evidence>
<dbReference type="NCBIfam" id="TIGR03517">
    <property type="entry name" value="GldM_gliding"/>
    <property type="match status" value="1"/>
</dbReference>
<sequence length="524" mass="56515">MAGAKETPRQKMIGLMYLVLMAMLALNVSSAVLDKFIFLNDSLENSVKQTRDINSNTVARIQSAVEEAGSREKDIAVLEKAKKVRELASEAIQYTEGVKEEIIEVSGGYDADGDLKGKKDTEKMANLMINKGKGEELKAKLNEYVAELNELTGMDFSKIAFDGKNHPTFKNDKEQAKKDFSTLNFSQSPTVAGLATITQFQTEVMSRANRALEALAQQVGAGDLKFDLVNVRVVPKSSIVAAGAMYEADLFLAASSSAGNAEMYVNGEKIPVEGSNGQVKFRATPGKYDSKTGLARKTYVGKIEMNDSAFVDTIEYFVAQPVIQVTAQAVQALYLQCGNELDVQVPALGAEYNPQFSCRGGTAIAGNKPGLVTVIPTSANVTLNVSSGGNAIGSRKFKVKRVPKPEIVAKSRGRRVNLKQGVPAPGPTSIELDAIADEDFKAMLPKDARYRVSEYRITLARGSRPVDQQVVRGSEASLSGIARKARAGDRLVIEVSKVQRMNFRGAVLDVPMGSASSIITIPIN</sequence>
<reference evidence="6 7" key="1">
    <citation type="submission" date="2018-04" db="EMBL/GenBank/DDBJ databases">
        <title>Complete genome uncultured novel isolate.</title>
        <authorList>
            <person name="Merlino G."/>
        </authorList>
    </citation>
    <scope>NUCLEOTIDE SEQUENCE [LARGE SCALE GENOMIC DNA]</scope>
    <source>
        <strain evidence="7">R1DC9</strain>
    </source>
</reference>
<dbReference type="InterPro" id="IPR048406">
    <property type="entry name" value="GldM_Ig-like-2"/>
</dbReference>
<dbReference type="Pfam" id="PF21601">
    <property type="entry name" value="GldM_2nd"/>
    <property type="match status" value="1"/>
</dbReference>
<dbReference type="InterPro" id="IPR022720">
    <property type="entry name" value="Motility-assoc_prot_GldM_N"/>
</dbReference>
<keyword evidence="7" id="KW-1185">Reference proteome</keyword>
<dbReference type="EMBL" id="CP028923">
    <property type="protein sequence ID" value="QCK13804.1"/>
    <property type="molecule type" value="Genomic_DNA"/>
</dbReference>
<evidence type="ECO:0000259" key="5">
    <source>
        <dbReference type="Pfam" id="PF21602"/>
    </source>
</evidence>
<dbReference type="InterPro" id="IPR022719">
    <property type="entry name" value="Motility-assoc_prot_GldM_C"/>
</dbReference>
<evidence type="ECO:0000259" key="3">
    <source>
        <dbReference type="Pfam" id="PF12081"/>
    </source>
</evidence>
<dbReference type="InterPro" id="IPR019859">
    <property type="entry name" value="Motility-assoc_prot_GldM"/>
</dbReference>
<evidence type="ECO:0000256" key="1">
    <source>
        <dbReference type="SAM" id="Phobius"/>
    </source>
</evidence>
<dbReference type="AlphaFoldDB" id="A0A4D7JYQ2"/>
<organism evidence="6 7">
    <name type="scientific">Mangrovivirga cuniculi</name>
    <dbReference type="NCBI Taxonomy" id="2715131"/>
    <lineage>
        <taxon>Bacteria</taxon>
        <taxon>Pseudomonadati</taxon>
        <taxon>Bacteroidota</taxon>
        <taxon>Cytophagia</taxon>
        <taxon>Cytophagales</taxon>
        <taxon>Mangrovivirgaceae</taxon>
        <taxon>Mangrovivirga</taxon>
    </lineage>
</organism>
<feature type="transmembrane region" description="Helical" evidence="1">
    <location>
        <begin position="12"/>
        <end position="33"/>
    </location>
</feature>
<gene>
    <name evidence="6" type="ORF">DCC35_03025</name>
</gene>
<dbReference type="KEGG" id="fpf:DCC35_03025"/>
<dbReference type="Pfam" id="PF21602">
    <property type="entry name" value="GldM_3rd"/>
    <property type="match status" value="1"/>
</dbReference>
<feature type="domain" description="Gliding motility-associated protein GldM second immunoglobulin-like" evidence="5">
    <location>
        <begin position="322"/>
        <end position="400"/>
    </location>
</feature>
<evidence type="ECO:0000313" key="7">
    <source>
        <dbReference type="Proteomes" id="UP000298616"/>
    </source>
</evidence>
<feature type="domain" description="Gliding motility-associated protein GldM first immunoglobulin-like" evidence="4">
    <location>
        <begin position="221"/>
        <end position="311"/>
    </location>
</feature>
<evidence type="ECO:0000313" key="6">
    <source>
        <dbReference type="EMBL" id="QCK13804.1"/>
    </source>
</evidence>
<dbReference type="InterPro" id="IPR048405">
    <property type="entry name" value="GldM_Ig-like-1"/>
</dbReference>
<feature type="domain" description="Gliding motility-associated protein GldM C-terminal" evidence="2">
    <location>
        <begin position="403"/>
        <end position="524"/>
    </location>
</feature>
<dbReference type="Proteomes" id="UP000298616">
    <property type="component" value="Chromosome"/>
</dbReference>
<keyword evidence="1" id="KW-0472">Membrane</keyword>
<name>A0A4D7JYQ2_9BACT</name>
<proteinExistence type="predicted"/>
<feature type="domain" description="Gliding motility-associated protein GldM N-terminal" evidence="3">
    <location>
        <begin position="32"/>
        <end position="217"/>
    </location>
</feature>
<keyword evidence="1" id="KW-1133">Transmembrane helix</keyword>
<dbReference type="OrthoDB" id="1490890at2"/>
<dbReference type="Pfam" id="PF12080">
    <property type="entry name" value="GldM_4th"/>
    <property type="match status" value="1"/>
</dbReference>
<dbReference type="RefSeq" id="WP_137089398.1">
    <property type="nucleotide sequence ID" value="NZ_CP028923.1"/>
</dbReference>
<protein>
    <submittedName>
        <fullName evidence="6">Gliding motility protein GldM</fullName>
    </submittedName>
</protein>
<accession>A0A4D7JYQ2</accession>
<dbReference type="Pfam" id="PF12081">
    <property type="entry name" value="GldM_1st"/>
    <property type="match status" value="1"/>
</dbReference>
<keyword evidence="1" id="KW-0812">Transmembrane</keyword>
<evidence type="ECO:0000259" key="2">
    <source>
        <dbReference type="Pfam" id="PF12080"/>
    </source>
</evidence>